<gene>
    <name evidence="1" type="ORF">LCMAC102_04270</name>
</gene>
<sequence>MIISNNYFEIIYKMDEYRISFNMREGWFRLLDKYFVGKSAQITRNNSNYGFLGDLSYLWLKECAEQFDKGSVPGEAGVKQDILIVKVGATGIRKETSIVLTNTIDVHTDIHEILSHVFFNLNDGFHLTGTSFSYPIIHYQWNASFKIWKNHFEKTEGRSWDEPILKIKTCNHTLANICARCVVNLPPVYTDELAHQLAKLQM</sequence>
<dbReference type="EMBL" id="MK500334">
    <property type="protein sequence ID" value="QBK86631.1"/>
    <property type="molecule type" value="Genomic_DNA"/>
</dbReference>
<protein>
    <submittedName>
        <fullName evidence="1">Uncharacterized protein</fullName>
    </submittedName>
</protein>
<organism evidence="1">
    <name type="scientific">Marseillevirus LCMAC102</name>
    <dbReference type="NCBI Taxonomy" id="2506603"/>
    <lineage>
        <taxon>Viruses</taxon>
        <taxon>Varidnaviria</taxon>
        <taxon>Bamfordvirae</taxon>
        <taxon>Nucleocytoviricota</taxon>
        <taxon>Megaviricetes</taxon>
        <taxon>Pimascovirales</taxon>
        <taxon>Pimascovirales incertae sedis</taxon>
        <taxon>Marseilleviridae</taxon>
    </lineage>
</organism>
<reference evidence="1" key="1">
    <citation type="journal article" date="2019" name="MBio">
        <title>Virus Genomes from Deep Sea Sediments Expand the Ocean Megavirome and Support Independent Origins of Viral Gigantism.</title>
        <authorList>
            <person name="Backstrom D."/>
            <person name="Yutin N."/>
            <person name="Jorgensen S.L."/>
            <person name="Dharamshi J."/>
            <person name="Homa F."/>
            <person name="Zaremba-Niedwiedzka K."/>
            <person name="Spang A."/>
            <person name="Wolf Y.I."/>
            <person name="Koonin E.V."/>
            <person name="Ettema T.J."/>
        </authorList>
    </citation>
    <scope>NUCLEOTIDE SEQUENCE</scope>
</reference>
<accession>A0A481YUS4</accession>
<name>A0A481YUS4_9VIRU</name>
<proteinExistence type="predicted"/>
<evidence type="ECO:0000313" key="1">
    <source>
        <dbReference type="EMBL" id="QBK86631.1"/>
    </source>
</evidence>